<name>A0ACB7WMT0_DIOAL</name>
<gene>
    <name evidence="1" type="ORF">IHE45_03G093700</name>
</gene>
<comment type="caution">
    <text evidence="1">The sequence shown here is derived from an EMBL/GenBank/DDBJ whole genome shotgun (WGS) entry which is preliminary data.</text>
</comment>
<sequence>MMLEFSSNLGEISSLIGPKFRAWVDNSILPSNGDSKAYLALILSGMEEELQSLLFSESSVILRTSKVIIMRLVFLFHSVMVMPSCLTLQSNVTNGGMHLTGGILMPQFFIICYISLRVTITLVSSLCYS</sequence>
<evidence type="ECO:0000313" key="1">
    <source>
        <dbReference type="EMBL" id="KAH7689376.1"/>
    </source>
</evidence>
<proteinExistence type="predicted"/>
<dbReference type="Proteomes" id="UP000827976">
    <property type="component" value="Chromosome 3"/>
</dbReference>
<organism evidence="1 2">
    <name type="scientific">Dioscorea alata</name>
    <name type="common">Purple yam</name>
    <dbReference type="NCBI Taxonomy" id="55571"/>
    <lineage>
        <taxon>Eukaryota</taxon>
        <taxon>Viridiplantae</taxon>
        <taxon>Streptophyta</taxon>
        <taxon>Embryophyta</taxon>
        <taxon>Tracheophyta</taxon>
        <taxon>Spermatophyta</taxon>
        <taxon>Magnoliopsida</taxon>
        <taxon>Liliopsida</taxon>
        <taxon>Dioscoreales</taxon>
        <taxon>Dioscoreaceae</taxon>
        <taxon>Dioscorea</taxon>
    </lineage>
</organism>
<evidence type="ECO:0000313" key="2">
    <source>
        <dbReference type="Proteomes" id="UP000827976"/>
    </source>
</evidence>
<reference evidence="2" key="1">
    <citation type="journal article" date="2022" name="Nat. Commun.">
        <title>Chromosome evolution and the genetic basis of agronomically important traits in greater yam.</title>
        <authorList>
            <person name="Bredeson J.V."/>
            <person name="Lyons J.B."/>
            <person name="Oniyinde I.O."/>
            <person name="Okereke N.R."/>
            <person name="Kolade O."/>
            <person name="Nnabue I."/>
            <person name="Nwadili C.O."/>
            <person name="Hribova E."/>
            <person name="Parker M."/>
            <person name="Nwogha J."/>
            <person name="Shu S."/>
            <person name="Carlson J."/>
            <person name="Kariba R."/>
            <person name="Muthemba S."/>
            <person name="Knop K."/>
            <person name="Barton G.J."/>
            <person name="Sherwood A.V."/>
            <person name="Lopez-Montes A."/>
            <person name="Asiedu R."/>
            <person name="Jamnadass R."/>
            <person name="Muchugi A."/>
            <person name="Goodstein D."/>
            <person name="Egesi C.N."/>
            <person name="Featherston J."/>
            <person name="Asfaw A."/>
            <person name="Simpson G.G."/>
            <person name="Dolezel J."/>
            <person name="Hendre P.S."/>
            <person name="Van Deynze A."/>
            <person name="Kumar P.L."/>
            <person name="Obidiegwu J.E."/>
            <person name="Bhattacharjee R."/>
            <person name="Rokhsar D.S."/>
        </authorList>
    </citation>
    <scope>NUCLEOTIDE SEQUENCE [LARGE SCALE GENOMIC DNA]</scope>
    <source>
        <strain evidence="2">cv. TDa95/00328</strain>
    </source>
</reference>
<keyword evidence="2" id="KW-1185">Reference proteome</keyword>
<dbReference type="EMBL" id="CM037013">
    <property type="protein sequence ID" value="KAH7689376.1"/>
    <property type="molecule type" value="Genomic_DNA"/>
</dbReference>
<protein>
    <submittedName>
        <fullName evidence="1">Uncharacterized protein</fullName>
    </submittedName>
</protein>
<accession>A0ACB7WMT0</accession>